<dbReference type="PANTHER" id="PTHR10666">
    <property type="entry name" value="UBIQUITIN"/>
    <property type="match status" value="1"/>
</dbReference>
<dbReference type="SUPFAM" id="SSF54236">
    <property type="entry name" value="Ubiquitin-like"/>
    <property type="match status" value="1"/>
</dbReference>
<feature type="coiled-coil region" evidence="1">
    <location>
        <begin position="111"/>
        <end position="142"/>
    </location>
</feature>
<dbReference type="Pfam" id="PF00240">
    <property type="entry name" value="ubiquitin"/>
    <property type="match status" value="1"/>
</dbReference>
<accession>A0A1B6GV83</accession>
<dbReference type="PRINTS" id="PR00348">
    <property type="entry name" value="UBIQUITIN"/>
</dbReference>
<protein>
    <recommendedName>
        <fullName evidence="2">Ubiquitin-like domain-containing protein</fullName>
    </recommendedName>
</protein>
<dbReference type="FunFam" id="3.10.20.90:FF:000160">
    <property type="entry name" value="Polyubiquitin-C"/>
    <property type="match status" value="1"/>
</dbReference>
<feature type="coiled-coil region" evidence="1">
    <location>
        <begin position="7"/>
        <end position="41"/>
    </location>
</feature>
<dbReference type="InterPro" id="IPR029071">
    <property type="entry name" value="Ubiquitin-like_domsf"/>
</dbReference>
<evidence type="ECO:0000259" key="2">
    <source>
        <dbReference type="PROSITE" id="PS50053"/>
    </source>
</evidence>
<proteinExistence type="predicted"/>
<keyword evidence="1" id="KW-0175">Coiled coil</keyword>
<sequence length="329" mass="37914">MSREDEINYLKEEIKRKDAQLSLLEQANSKLKEDLSSALRDDFNKLSNNNLECTTRLNGASAGARDLEYLVYKINVLEGALSKNEAIIKDVHKNVEEKLNCFQQNSKSKSISNKEMDYDDLKQQLVSKNEEIIKLKEELLEKSVENLFNAQSSKKRRKNIEEKDGEICKLKARINDIIQSLREEINTLRCDDNKSGDQILEKDGEICKLKERINDLNLALKSSMQDLKDRDKDLQDKNNIIQSLREEINTLRNMHIFVKTLSGQCILLEVEPSDPIENVKAKFQDKEGTPTDQQRLLFAGRQLEDGRTLSDYNIQKGSKLHLVRKLMGD</sequence>
<evidence type="ECO:0000313" key="3">
    <source>
        <dbReference type="EMBL" id="JAS66326.1"/>
    </source>
</evidence>
<organism evidence="3">
    <name type="scientific">Cuerna arida</name>
    <dbReference type="NCBI Taxonomy" id="1464854"/>
    <lineage>
        <taxon>Eukaryota</taxon>
        <taxon>Metazoa</taxon>
        <taxon>Ecdysozoa</taxon>
        <taxon>Arthropoda</taxon>
        <taxon>Hexapoda</taxon>
        <taxon>Insecta</taxon>
        <taxon>Pterygota</taxon>
        <taxon>Neoptera</taxon>
        <taxon>Paraneoptera</taxon>
        <taxon>Hemiptera</taxon>
        <taxon>Auchenorrhyncha</taxon>
        <taxon>Membracoidea</taxon>
        <taxon>Cicadellidae</taxon>
        <taxon>Cicadellinae</taxon>
        <taxon>Proconiini</taxon>
        <taxon>Cuerna</taxon>
    </lineage>
</organism>
<reference evidence="3" key="1">
    <citation type="submission" date="2015-11" db="EMBL/GenBank/DDBJ databases">
        <title>De novo transcriptome assembly of four potential Pierce s Disease insect vectors from Arizona vineyards.</title>
        <authorList>
            <person name="Tassone E.E."/>
        </authorList>
    </citation>
    <scope>NUCLEOTIDE SEQUENCE</scope>
</reference>
<gene>
    <name evidence="3" type="ORF">g.35570</name>
</gene>
<dbReference type="InterPro" id="IPR050158">
    <property type="entry name" value="Ubiquitin_ubiquitin-like"/>
</dbReference>
<dbReference type="AlphaFoldDB" id="A0A1B6GV83"/>
<feature type="domain" description="Ubiquitin-like" evidence="2">
    <location>
        <begin position="254"/>
        <end position="329"/>
    </location>
</feature>
<dbReference type="Gene3D" id="3.10.20.90">
    <property type="entry name" value="Phosphatidylinositol 3-kinase Catalytic Subunit, Chain A, domain 1"/>
    <property type="match status" value="1"/>
</dbReference>
<feature type="coiled-coil region" evidence="1">
    <location>
        <begin position="227"/>
        <end position="254"/>
    </location>
</feature>
<dbReference type="PROSITE" id="PS50053">
    <property type="entry name" value="UBIQUITIN_2"/>
    <property type="match status" value="1"/>
</dbReference>
<dbReference type="InterPro" id="IPR000626">
    <property type="entry name" value="Ubiquitin-like_dom"/>
</dbReference>
<evidence type="ECO:0000256" key="1">
    <source>
        <dbReference type="SAM" id="Coils"/>
    </source>
</evidence>
<dbReference type="InterPro" id="IPR019956">
    <property type="entry name" value="Ubiquitin_dom"/>
</dbReference>
<dbReference type="EMBL" id="GECZ01003443">
    <property type="protein sequence ID" value="JAS66326.1"/>
    <property type="molecule type" value="Transcribed_RNA"/>
</dbReference>
<name>A0A1B6GV83_9HEMI</name>
<dbReference type="SMART" id="SM00213">
    <property type="entry name" value="UBQ"/>
    <property type="match status" value="1"/>
</dbReference>